<dbReference type="KEGG" id="ole:K0B96_15500"/>
<keyword evidence="4" id="KW-1185">Reference proteome</keyword>
<dbReference type="SUPFAM" id="SSF51735">
    <property type="entry name" value="NAD(P)-binding Rossmann-fold domains"/>
    <property type="match status" value="1"/>
</dbReference>
<dbReference type="InterPro" id="IPR036291">
    <property type="entry name" value="NAD(P)-bd_dom_sf"/>
</dbReference>
<dbReference type="GO" id="GO:0016491">
    <property type="term" value="F:oxidoreductase activity"/>
    <property type="evidence" value="ECO:0007669"/>
    <property type="project" value="UniProtKB-KW"/>
</dbReference>
<comment type="similarity">
    <text evidence="1">Belongs to the short-chain dehydrogenases/reductases (SDR) family.</text>
</comment>
<evidence type="ECO:0000256" key="1">
    <source>
        <dbReference type="ARBA" id="ARBA00006484"/>
    </source>
</evidence>
<dbReference type="PRINTS" id="PR00081">
    <property type="entry name" value="GDHRDH"/>
</dbReference>
<dbReference type="Pfam" id="PF13561">
    <property type="entry name" value="adh_short_C2"/>
    <property type="match status" value="1"/>
</dbReference>
<name>A0A8F9TV79_9BACT</name>
<dbReference type="InterPro" id="IPR020904">
    <property type="entry name" value="Sc_DH/Rdtase_CS"/>
</dbReference>
<gene>
    <name evidence="3" type="ORF">K0B96_15500</name>
</gene>
<evidence type="ECO:0000313" key="3">
    <source>
        <dbReference type="EMBL" id="QYM78687.1"/>
    </source>
</evidence>
<dbReference type="EMBL" id="CP080507">
    <property type="protein sequence ID" value="QYM78687.1"/>
    <property type="molecule type" value="Genomic_DNA"/>
</dbReference>
<dbReference type="InterPro" id="IPR002347">
    <property type="entry name" value="SDR_fam"/>
</dbReference>
<evidence type="ECO:0000256" key="2">
    <source>
        <dbReference type="ARBA" id="ARBA00023002"/>
    </source>
</evidence>
<organism evidence="3 4">
    <name type="scientific">Horticoccus luteus</name>
    <dbReference type="NCBI Taxonomy" id="2862869"/>
    <lineage>
        <taxon>Bacteria</taxon>
        <taxon>Pseudomonadati</taxon>
        <taxon>Verrucomicrobiota</taxon>
        <taxon>Opitutia</taxon>
        <taxon>Opitutales</taxon>
        <taxon>Opitutaceae</taxon>
        <taxon>Horticoccus</taxon>
    </lineage>
</organism>
<keyword evidence="2" id="KW-0560">Oxidoreductase</keyword>
<proteinExistence type="inferred from homology"/>
<protein>
    <submittedName>
        <fullName evidence="3">SDR family oxidoreductase</fullName>
    </submittedName>
</protein>
<reference evidence="3" key="1">
    <citation type="submission" date="2021-08" db="EMBL/GenBank/DDBJ databases">
        <title>Genome of a novel bacterium of the phylum Verrucomicrobia, Oleiharenicola sp. KSB-15.</title>
        <authorList>
            <person name="Chung J.-H."/>
            <person name="Ahn J.-H."/>
            <person name="Yoon Y."/>
            <person name="Kim D.-Y."/>
            <person name="An S.-H."/>
            <person name="Park I."/>
            <person name="Yeon J."/>
        </authorList>
    </citation>
    <scope>NUCLEOTIDE SEQUENCE</scope>
    <source>
        <strain evidence="3">KSB-15</strain>
    </source>
</reference>
<dbReference type="Gene3D" id="3.40.50.720">
    <property type="entry name" value="NAD(P)-binding Rossmann-like Domain"/>
    <property type="match status" value="1"/>
</dbReference>
<accession>A0A8F9TV79</accession>
<dbReference type="AlphaFoldDB" id="A0A8F9TV79"/>
<dbReference type="PRINTS" id="PR00080">
    <property type="entry name" value="SDRFAMILY"/>
</dbReference>
<sequence>MLTNPTRSPVSGRFKGKVALVTGGTNGIGHAIALELLREGAQVAVSGLPVDAEDGRRAFAAAGFEPLVVAGDMSDEVFCRRLVAETVAKFGRLDYLVNNAFSFIAKGLEATREDFLHSLKVGPLGFALMIQLTSVEMKKNGGGAVVNVSSISSWVAQPNRWTYNMSKGAVTQLTRCAALDLAPDNIRVNSISPGWIWTREVDKAAGGDRAKFDPIWGQYHMLGRMGHPVEMAGPALFLLSDDASFITGTDLPVDGGYNGIGPEGLGQTSKIAGSR</sequence>
<evidence type="ECO:0000313" key="4">
    <source>
        <dbReference type="Proteomes" id="UP000825051"/>
    </source>
</evidence>
<dbReference type="PROSITE" id="PS00061">
    <property type="entry name" value="ADH_SHORT"/>
    <property type="match status" value="1"/>
</dbReference>
<dbReference type="RefSeq" id="WP_220161791.1">
    <property type="nucleotide sequence ID" value="NZ_CP080507.1"/>
</dbReference>
<dbReference type="Proteomes" id="UP000825051">
    <property type="component" value="Chromosome"/>
</dbReference>
<dbReference type="PANTHER" id="PTHR24321:SF8">
    <property type="entry name" value="ESTRADIOL 17-BETA-DEHYDROGENASE 8-RELATED"/>
    <property type="match status" value="1"/>
</dbReference>
<dbReference type="PANTHER" id="PTHR24321">
    <property type="entry name" value="DEHYDROGENASES, SHORT CHAIN"/>
    <property type="match status" value="1"/>
</dbReference>
<dbReference type="FunFam" id="3.40.50.720:FF:000084">
    <property type="entry name" value="Short-chain dehydrogenase reductase"/>
    <property type="match status" value="1"/>
</dbReference>
<dbReference type="CDD" id="cd05233">
    <property type="entry name" value="SDR_c"/>
    <property type="match status" value="1"/>
</dbReference>